<keyword evidence="1" id="KW-0812">Transmembrane</keyword>
<accession>A0ABP9EFK6</accession>
<sequence length="69" mass="7789">MCPPVCANWRNSTLAIVERTLRWIVVPMAVWLWGVYVLRIGTSTVEARGPRFVVHKGGVYGPVNRLSDH</sequence>
<evidence type="ECO:0000256" key="1">
    <source>
        <dbReference type="SAM" id="Phobius"/>
    </source>
</evidence>
<comment type="caution">
    <text evidence="2">The sequence shown here is derived from an EMBL/GenBank/DDBJ whole genome shotgun (WGS) entry which is preliminary data.</text>
</comment>
<name>A0ABP9EFK6_9GAMM</name>
<gene>
    <name evidence="2" type="ORF">GCM10023333_05850</name>
</gene>
<dbReference type="EMBL" id="BAABJZ010000006">
    <property type="protein sequence ID" value="GAA4875407.1"/>
    <property type="molecule type" value="Genomic_DNA"/>
</dbReference>
<keyword evidence="1" id="KW-1133">Transmembrane helix</keyword>
<feature type="transmembrane region" description="Helical" evidence="1">
    <location>
        <begin position="20"/>
        <end position="38"/>
    </location>
</feature>
<keyword evidence="1" id="KW-0472">Membrane</keyword>
<evidence type="ECO:0000313" key="2">
    <source>
        <dbReference type="EMBL" id="GAA4875407.1"/>
    </source>
</evidence>
<organism evidence="2 3">
    <name type="scientific">Ferrimonas pelagia</name>
    <dbReference type="NCBI Taxonomy" id="1177826"/>
    <lineage>
        <taxon>Bacteria</taxon>
        <taxon>Pseudomonadati</taxon>
        <taxon>Pseudomonadota</taxon>
        <taxon>Gammaproteobacteria</taxon>
        <taxon>Alteromonadales</taxon>
        <taxon>Ferrimonadaceae</taxon>
        <taxon>Ferrimonas</taxon>
    </lineage>
</organism>
<evidence type="ECO:0000313" key="3">
    <source>
        <dbReference type="Proteomes" id="UP001499988"/>
    </source>
</evidence>
<proteinExistence type="predicted"/>
<dbReference type="Proteomes" id="UP001499988">
    <property type="component" value="Unassembled WGS sequence"/>
</dbReference>
<reference evidence="3" key="1">
    <citation type="journal article" date="2019" name="Int. J. Syst. Evol. Microbiol.">
        <title>The Global Catalogue of Microorganisms (GCM) 10K type strain sequencing project: providing services to taxonomists for standard genome sequencing and annotation.</title>
        <authorList>
            <consortium name="The Broad Institute Genomics Platform"/>
            <consortium name="The Broad Institute Genome Sequencing Center for Infectious Disease"/>
            <person name="Wu L."/>
            <person name="Ma J."/>
        </authorList>
    </citation>
    <scope>NUCLEOTIDE SEQUENCE [LARGE SCALE GENOMIC DNA]</scope>
    <source>
        <strain evidence="3">JCM 18401</strain>
    </source>
</reference>
<protein>
    <submittedName>
        <fullName evidence="2">Uncharacterized protein</fullName>
    </submittedName>
</protein>
<keyword evidence="3" id="KW-1185">Reference proteome</keyword>